<dbReference type="Proteomes" id="UP000281406">
    <property type="component" value="Unassembled WGS sequence"/>
</dbReference>
<keyword evidence="5" id="KW-0496">Mitochondrion</keyword>
<evidence type="ECO:0000256" key="8">
    <source>
        <dbReference type="ARBA" id="ARBA00039584"/>
    </source>
</evidence>
<dbReference type="AlphaFoldDB" id="A0A3N0YW04"/>
<dbReference type="InterPro" id="IPR037036">
    <property type="entry name" value="PDED_dom_sf"/>
</dbReference>
<evidence type="ECO:0000256" key="7">
    <source>
        <dbReference type="ARBA" id="ARBA00037479"/>
    </source>
</evidence>
<gene>
    <name evidence="10" type="ORF">DPX16_19895</name>
</gene>
<name>A0A3N0YW04_ANAGA</name>
<dbReference type="Gene3D" id="2.70.50.40">
    <property type="entry name" value="GMP phosphodiesterase, delta subunit"/>
    <property type="match status" value="1"/>
</dbReference>
<evidence type="ECO:0000256" key="4">
    <source>
        <dbReference type="ARBA" id="ARBA00022792"/>
    </source>
</evidence>
<dbReference type="Gene3D" id="3.30.479.30">
    <property type="entry name" value="Band 7 domain"/>
    <property type="match status" value="1"/>
</dbReference>
<evidence type="ECO:0000256" key="3">
    <source>
        <dbReference type="ARBA" id="ARBA00009658"/>
    </source>
</evidence>
<evidence type="ECO:0000313" key="11">
    <source>
        <dbReference type="Proteomes" id="UP000281406"/>
    </source>
</evidence>
<dbReference type="InterPro" id="IPR008015">
    <property type="entry name" value="PDED_dom"/>
</dbReference>
<organism evidence="10 11">
    <name type="scientific">Anabarilius grahami</name>
    <name type="common">Kanglang fish</name>
    <name type="synonym">Barilius grahami</name>
    <dbReference type="NCBI Taxonomy" id="495550"/>
    <lineage>
        <taxon>Eukaryota</taxon>
        <taxon>Metazoa</taxon>
        <taxon>Chordata</taxon>
        <taxon>Craniata</taxon>
        <taxon>Vertebrata</taxon>
        <taxon>Euteleostomi</taxon>
        <taxon>Actinopterygii</taxon>
        <taxon>Neopterygii</taxon>
        <taxon>Teleostei</taxon>
        <taxon>Ostariophysi</taxon>
        <taxon>Cypriniformes</taxon>
        <taxon>Xenocyprididae</taxon>
        <taxon>Xenocypridinae</taxon>
        <taxon>Xenocypridinae incertae sedis</taxon>
        <taxon>Anabarilius</taxon>
    </lineage>
</organism>
<dbReference type="GO" id="GO:0005743">
    <property type="term" value="C:mitochondrial inner membrane"/>
    <property type="evidence" value="ECO:0007669"/>
    <property type="project" value="UniProtKB-SubCell"/>
</dbReference>
<evidence type="ECO:0000256" key="5">
    <source>
        <dbReference type="ARBA" id="ARBA00023128"/>
    </source>
</evidence>
<dbReference type="GO" id="GO:0007005">
    <property type="term" value="P:mitochondrion organization"/>
    <property type="evidence" value="ECO:0007669"/>
    <property type="project" value="TreeGrafter"/>
</dbReference>
<evidence type="ECO:0000256" key="6">
    <source>
        <dbReference type="ARBA" id="ARBA00023136"/>
    </source>
</evidence>
<comment type="caution">
    <text evidence="10">The sequence shown here is derived from an EMBL/GenBank/DDBJ whole genome shotgun (WGS) entry which is preliminary data.</text>
</comment>
<keyword evidence="4" id="KW-0999">Mitochondrion inner membrane</keyword>
<evidence type="ECO:0000259" key="9">
    <source>
        <dbReference type="SMART" id="SM00244"/>
    </source>
</evidence>
<reference evidence="10 11" key="1">
    <citation type="submission" date="2018-10" db="EMBL/GenBank/DDBJ databases">
        <title>Genome assembly for a Yunnan-Guizhou Plateau 3E fish, Anabarilius grahami (Regan), and its evolutionary and genetic applications.</title>
        <authorList>
            <person name="Jiang W."/>
        </authorList>
    </citation>
    <scope>NUCLEOTIDE SEQUENCE [LARGE SCALE GENOMIC DNA]</scope>
    <source>
        <strain evidence="10">AG-KIZ</strain>
        <tissue evidence="10">Muscle</tissue>
    </source>
</reference>
<dbReference type="InterPro" id="IPR036013">
    <property type="entry name" value="Band_7/SPFH_dom_sf"/>
</dbReference>
<dbReference type="CDD" id="cd03401">
    <property type="entry name" value="SPFH_prohibitin"/>
    <property type="match status" value="1"/>
</dbReference>
<dbReference type="PRINTS" id="PR00679">
    <property type="entry name" value="PROHIBITIN"/>
</dbReference>
<dbReference type="EMBL" id="RJVU01020814">
    <property type="protein sequence ID" value="ROL50369.1"/>
    <property type="molecule type" value="Genomic_DNA"/>
</dbReference>
<dbReference type="InterPro" id="IPR001107">
    <property type="entry name" value="Band_7"/>
</dbReference>
<dbReference type="InterPro" id="IPR000163">
    <property type="entry name" value="Prohibitin"/>
</dbReference>
<protein>
    <recommendedName>
        <fullName evidence="8">Prohibitin-2</fullName>
    </recommendedName>
</protein>
<evidence type="ECO:0000256" key="2">
    <source>
        <dbReference type="ARBA" id="ARBA00008102"/>
    </source>
</evidence>
<accession>A0A3N0YW04</accession>
<dbReference type="SUPFAM" id="SSF81296">
    <property type="entry name" value="E set domains"/>
    <property type="match status" value="1"/>
</dbReference>
<feature type="domain" description="Band 7" evidence="9">
    <location>
        <begin position="165"/>
        <end position="327"/>
    </location>
</feature>
<comment type="similarity">
    <text evidence="3">Belongs to the prohibitin family.</text>
</comment>
<keyword evidence="11" id="KW-1185">Reference proteome</keyword>
<evidence type="ECO:0000256" key="1">
    <source>
        <dbReference type="ARBA" id="ARBA00004273"/>
    </source>
</evidence>
<dbReference type="PANTHER" id="PTHR23222">
    <property type="entry name" value="PROHIBITIN"/>
    <property type="match status" value="1"/>
</dbReference>
<dbReference type="Gene3D" id="6.10.250.2090">
    <property type="match status" value="1"/>
</dbReference>
<dbReference type="GO" id="GO:0007399">
    <property type="term" value="P:nervous system development"/>
    <property type="evidence" value="ECO:0007669"/>
    <property type="project" value="UniProtKB-ARBA"/>
</dbReference>
<dbReference type="InterPro" id="IPR014756">
    <property type="entry name" value="Ig_E-set"/>
</dbReference>
<comment type="function">
    <text evidence="7">Protein with pleiotropic attributes mediated in a cell-compartment- and tissue-specific manner, which include the plasma membrane-associated cell signaling functions, mitochondrial chaperone, and transcriptional co-regulator of transcription factors and sex steroid hormones in the nucleus.</text>
</comment>
<dbReference type="FunFam" id="3.30.479.30:FF:000001">
    <property type="entry name" value="Prohibitin 2"/>
    <property type="match status" value="1"/>
</dbReference>
<dbReference type="SMART" id="SM00244">
    <property type="entry name" value="PHB"/>
    <property type="match status" value="1"/>
</dbReference>
<dbReference type="SUPFAM" id="SSF117892">
    <property type="entry name" value="Band 7/SPFH domain"/>
    <property type="match status" value="1"/>
</dbReference>
<proteinExistence type="inferred from homology"/>
<evidence type="ECO:0000313" key="10">
    <source>
        <dbReference type="EMBL" id="ROL50369.1"/>
    </source>
</evidence>
<comment type="similarity">
    <text evidence="2">Belongs to the PDE6D/unc-119 family.</text>
</comment>
<dbReference type="PANTHER" id="PTHR23222:SF1">
    <property type="entry name" value="PROHIBITIN-2"/>
    <property type="match status" value="1"/>
</dbReference>
<dbReference type="OrthoDB" id="10248777at2759"/>
<sequence>MNLRDAETGKVLWQGTEDLSLPGVEHEARVPKKILKCKAVSRELNFSSVEKLEKFRLEQKVFFKGQCLEEWFFEFGFVIPNSTNTWQSLIEAAPESQMMPANVLTGNVVIETKFFDDDLHVSTSRRFIQHLRDLAGRMSSGSRGAGLGLKLLIGAGALAYGVKEATYTVEGGQRAIVFNRIGGMQMDTVLAEGLHFRLPWFQYPIIYDIRAKPRKISSLTGSKDLQMVNIALRVLSRPVASNLPVLYQQLGKDYDERVLPSIVNEVLKSVVAKFNASQLITQRAQVSLLIRRELFERAKDFNIILDDVAVTELSFSKEYTAAVEAKQVAQQEAQRAQFFVEKAKQDQRQKIIQAEGEAQAAKMLGEAVTKNPGYLKLRRIRAAQNIAKTVAASQNKVYLSSDSLVLNLQDDSFDKSHVLPMLVLCLGAHIGSLIAEGLGTAKAPHPSSLWVINVSKGPHNCSAQLPSPLPSLSLFSLSTLPPLHSHFVPPAFLIVCTHQ</sequence>
<dbReference type="Pfam" id="PF05351">
    <property type="entry name" value="GMP_PDE_delta"/>
    <property type="match status" value="1"/>
</dbReference>
<comment type="subcellular location">
    <subcellularLocation>
        <location evidence="1">Mitochondrion inner membrane</location>
    </subcellularLocation>
</comment>
<keyword evidence="6" id="KW-0472">Membrane</keyword>
<dbReference type="Pfam" id="PF01145">
    <property type="entry name" value="Band_7"/>
    <property type="match status" value="1"/>
</dbReference>